<name>A0ACC2LHJ3_PERAE</name>
<sequence>MRQAGPWLSVVDPWATIICGFLTAAVLIGYNKLAERLGYDYPLEAAQLHGGSDAWGIVFTALFAKEYVNQVYPGRPYGRSIHGRWWEATSDAHDPDPPHHGVGRHLDGVPLLHPPPHASPRDLRAG</sequence>
<reference evidence="1 2" key="1">
    <citation type="journal article" date="2022" name="Hortic Res">
        <title>A haplotype resolved chromosomal level avocado genome allows analysis of novel avocado genes.</title>
        <authorList>
            <person name="Nath O."/>
            <person name="Fletcher S.J."/>
            <person name="Hayward A."/>
            <person name="Shaw L.M."/>
            <person name="Masouleh A.K."/>
            <person name="Furtado A."/>
            <person name="Henry R.J."/>
            <person name="Mitter N."/>
        </authorList>
    </citation>
    <scope>NUCLEOTIDE SEQUENCE [LARGE SCALE GENOMIC DNA]</scope>
    <source>
        <strain evidence="2">cv. Hass</strain>
    </source>
</reference>
<dbReference type="EMBL" id="CM056816">
    <property type="protein sequence ID" value="KAJ8632952.1"/>
    <property type="molecule type" value="Genomic_DNA"/>
</dbReference>
<organism evidence="1 2">
    <name type="scientific">Persea americana</name>
    <name type="common">Avocado</name>
    <dbReference type="NCBI Taxonomy" id="3435"/>
    <lineage>
        <taxon>Eukaryota</taxon>
        <taxon>Viridiplantae</taxon>
        <taxon>Streptophyta</taxon>
        <taxon>Embryophyta</taxon>
        <taxon>Tracheophyta</taxon>
        <taxon>Spermatophyta</taxon>
        <taxon>Magnoliopsida</taxon>
        <taxon>Magnoliidae</taxon>
        <taxon>Laurales</taxon>
        <taxon>Lauraceae</taxon>
        <taxon>Persea</taxon>
    </lineage>
</organism>
<evidence type="ECO:0000313" key="1">
    <source>
        <dbReference type="EMBL" id="KAJ8632952.1"/>
    </source>
</evidence>
<dbReference type="Proteomes" id="UP001234297">
    <property type="component" value="Chromosome 8"/>
</dbReference>
<gene>
    <name evidence="1" type="ORF">MRB53_026288</name>
</gene>
<keyword evidence="2" id="KW-1185">Reference proteome</keyword>
<comment type="caution">
    <text evidence="1">The sequence shown here is derived from an EMBL/GenBank/DDBJ whole genome shotgun (WGS) entry which is preliminary data.</text>
</comment>
<evidence type="ECO:0000313" key="2">
    <source>
        <dbReference type="Proteomes" id="UP001234297"/>
    </source>
</evidence>
<protein>
    <submittedName>
        <fullName evidence="1">Uncharacterized protein</fullName>
    </submittedName>
</protein>
<accession>A0ACC2LHJ3</accession>
<proteinExistence type="predicted"/>